<feature type="region of interest" description="Disordered" evidence="1">
    <location>
        <begin position="41"/>
        <end position="106"/>
    </location>
</feature>
<organism evidence="2 3">
    <name type="scientific">Roseateles aquatilis</name>
    <dbReference type="NCBI Taxonomy" id="431061"/>
    <lineage>
        <taxon>Bacteria</taxon>
        <taxon>Pseudomonadati</taxon>
        <taxon>Pseudomonadota</taxon>
        <taxon>Betaproteobacteria</taxon>
        <taxon>Burkholderiales</taxon>
        <taxon>Sphaerotilaceae</taxon>
        <taxon>Roseateles</taxon>
    </lineage>
</organism>
<dbReference type="EMBL" id="NIOF01000014">
    <property type="protein sequence ID" value="OWQ85123.1"/>
    <property type="molecule type" value="Genomic_DNA"/>
</dbReference>
<name>A0A246IY43_9BURK</name>
<proteinExistence type="predicted"/>
<protein>
    <submittedName>
        <fullName evidence="2">Uncharacterized protein</fullName>
    </submittedName>
</protein>
<gene>
    <name evidence="2" type="ORF">CDN99_23250</name>
</gene>
<keyword evidence="3" id="KW-1185">Reference proteome</keyword>
<evidence type="ECO:0000313" key="3">
    <source>
        <dbReference type="Proteomes" id="UP000197468"/>
    </source>
</evidence>
<dbReference type="Proteomes" id="UP000197468">
    <property type="component" value="Unassembled WGS sequence"/>
</dbReference>
<feature type="compositionally biased region" description="Basic residues" evidence="1">
    <location>
        <begin position="93"/>
        <end position="106"/>
    </location>
</feature>
<accession>A0A246IY43</accession>
<evidence type="ECO:0000313" key="2">
    <source>
        <dbReference type="EMBL" id="OWQ85123.1"/>
    </source>
</evidence>
<sequence>MSHLWLWTVWAALLAMLVVASLRMDWLKVWWMDQLRHLPGSPDPVDIDPGMPAGSAARTADGGSRPPPRHPPRPVGIPRPALHEAHGHAAVLTHHRPAFHRSGRRH</sequence>
<dbReference type="OrthoDB" id="9155050at2"/>
<dbReference type="RefSeq" id="WP_088387264.1">
    <property type="nucleotide sequence ID" value="NZ_NIOF01000014.1"/>
</dbReference>
<evidence type="ECO:0000256" key="1">
    <source>
        <dbReference type="SAM" id="MobiDB-lite"/>
    </source>
</evidence>
<reference evidence="2 3" key="1">
    <citation type="journal article" date="2008" name="Int. J. Syst. Evol. Microbiol.">
        <title>Description of Roseateles aquatilis sp. nov. and Roseateles terrae sp. nov., in the class Betaproteobacteria, and emended description of the genus Roseateles.</title>
        <authorList>
            <person name="Gomila M."/>
            <person name="Bowien B."/>
            <person name="Falsen E."/>
            <person name="Moore E.R."/>
            <person name="Lalucat J."/>
        </authorList>
    </citation>
    <scope>NUCLEOTIDE SEQUENCE [LARGE SCALE GENOMIC DNA]</scope>
    <source>
        <strain evidence="2 3">CCUG 48205</strain>
    </source>
</reference>
<dbReference type="AlphaFoldDB" id="A0A246IY43"/>
<comment type="caution">
    <text evidence="2">The sequence shown here is derived from an EMBL/GenBank/DDBJ whole genome shotgun (WGS) entry which is preliminary data.</text>
</comment>